<feature type="transmembrane region" description="Helical" evidence="2">
    <location>
        <begin position="201"/>
        <end position="221"/>
    </location>
</feature>
<accession>A0A1C3ENV1</accession>
<dbReference type="OrthoDB" id="9856600at2"/>
<dbReference type="EMBL" id="LYDR01000039">
    <property type="protein sequence ID" value="ODA34933.1"/>
    <property type="molecule type" value="Genomic_DNA"/>
</dbReference>
<proteinExistence type="predicted"/>
<evidence type="ECO:0000313" key="3">
    <source>
        <dbReference type="EMBL" id="ODA34933.1"/>
    </source>
</evidence>
<keyword evidence="2" id="KW-1133">Transmembrane helix</keyword>
<feature type="transmembrane region" description="Helical" evidence="2">
    <location>
        <begin position="227"/>
        <end position="252"/>
    </location>
</feature>
<name>A0A1C3ENV1_9PLAN</name>
<sequence>MPDNPHSCDHGVAATVDSQDSTASSKSPTWLCQTTGALVGAIPGQLLLFLPVNQRIALSIAGALIGLMAFYEGIGLLRLLALSLVPLLGNGAVAVLDEVGVEPDKRESQETGNAFEIWITTVEGIGRPWLVLFAMVIAALIAGGIGWLDSLSIKEGKAGWILPYDNSRVDLGTQIAYLAYSTSALAGFGTVTLFSPRYRRILGFATFVAMIFASIIAIASISELPKFIDFVTLFMIMGMFATLMGILLITLFPTPNEGELENQ</sequence>
<keyword evidence="2" id="KW-0472">Membrane</keyword>
<organism evidence="3 4">
    <name type="scientific">Planctopirus hydrillae</name>
    <dbReference type="NCBI Taxonomy" id="1841610"/>
    <lineage>
        <taxon>Bacteria</taxon>
        <taxon>Pseudomonadati</taxon>
        <taxon>Planctomycetota</taxon>
        <taxon>Planctomycetia</taxon>
        <taxon>Planctomycetales</taxon>
        <taxon>Planctomycetaceae</taxon>
        <taxon>Planctopirus</taxon>
    </lineage>
</organism>
<evidence type="ECO:0000256" key="1">
    <source>
        <dbReference type="SAM" id="MobiDB-lite"/>
    </source>
</evidence>
<feature type="transmembrane region" description="Helical" evidence="2">
    <location>
        <begin position="129"/>
        <end position="148"/>
    </location>
</feature>
<evidence type="ECO:0000256" key="2">
    <source>
        <dbReference type="SAM" id="Phobius"/>
    </source>
</evidence>
<keyword evidence="2" id="KW-0812">Transmembrane</keyword>
<gene>
    <name evidence="3" type="ORF">A6X21_04640</name>
</gene>
<keyword evidence="4" id="KW-1185">Reference proteome</keyword>
<dbReference type="AlphaFoldDB" id="A0A1C3ENV1"/>
<dbReference type="RefSeq" id="WP_068846478.1">
    <property type="nucleotide sequence ID" value="NZ_LYDR01000039.1"/>
</dbReference>
<comment type="caution">
    <text evidence="3">The sequence shown here is derived from an EMBL/GenBank/DDBJ whole genome shotgun (WGS) entry which is preliminary data.</text>
</comment>
<evidence type="ECO:0000313" key="4">
    <source>
        <dbReference type="Proteomes" id="UP000094828"/>
    </source>
</evidence>
<reference evidence="3 4" key="1">
    <citation type="submission" date="2016-05" db="EMBL/GenBank/DDBJ databases">
        <title>Genomic and physiological characterization of Planctopirus sp. isolated from fresh water lake.</title>
        <authorList>
            <person name="Subhash Y."/>
            <person name="Ramana C."/>
        </authorList>
    </citation>
    <scope>NUCLEOTIDE SEQUENCE [LARGE SCALE GENOMIC DNA]</scope>
    <source>
        <strain evidence="3 4">JC280</strain>
    </source>
</reference>
<protein>
    <submittedName>
        <fullName evidence="3">Uncharacterized protein</fullName>
    </submittedName>
</protein>
<feature type="transmembrane region" description="Helical" evidence="2">
    <location>
        <begin position="175"/>
        <end position="194"/>
    </location>
</feature>
<dbReference type="Proteomes" id="UP000094828">
    <property type="component" value="Unassembled WGS sequence"/>
</dbReference>
<feature type="compositionally biased region" description="Polar residues" evidence="1">
    <location>
        <begin position="16"/>
        <end position="26"/>
    </location>
</feature>
<feature type="region of interest" description="Disordered" evidence="1">
    <location>
        <begin position="1"/>
        <end position="26"/>
    </location>
</feature>